<dbReference type="EnsemblMetazoa" id="G5065.3">
    <property type="protein sequence ID" value="G5065.3:cds"/>
    <property type="gene ID" value="G5065"/>
</dbReference>
<keyword evidence="3" id="KW-1185">Reference proteome</keyword>
<dbReference type="Proteomes" id="UP000005408">
    <property type="component" value="Unassembled WGS sequence"/>
</dbReference>
<protein>
    <recommendedName>
        <fullName evidence="4">ShKT domain-containing protein</fullName>
    </recommendedName>
</protein>
<dbReference type="EnsemblMetazoa" id="G5065.2">
    <property type="protein sequence ID" value="G5065.2:cds"/>
    <property type="gene ID" value="G5065"/>
</dbReference>
<dbReference type="OrthoDB" id="6124891at2759"/>
<accession>A0A8W8NFG2</accession>
<name>A0A8W8NFG2_MAGGI</name>
<dbReference type="OMA" id="YLRICTG"/>
<evidence type="ECO:0008006" key="4">
    <source>
        <dbReference type="Google" id="ProtNLM"/>
    </source>
</evidence>
<dbReference type="AlphaFoldDB" id="A0A8W8NFG2"/>
<evidence type="ECO:0000313" key="3">
    <source>
        <dbReference type="Proteomes" id="UP000005408"/>
    </source>
</evidence>
<keyword evidence="1" id="KW-0732">Signal</keyword>
<proteinExistence type="predicted"/>
<feature type="chain" id="PRO_5042432104" description="ShKT domain-containing protein" evidence="1">
    <location>
        <begin position="21"/>
        <end position="157"/>
    </location>
</feature>
<dbReference type="EnsemblMetazoa" id="G5065.4">
    <property type="protein sequence ID" value="G5065.4:cds"/>
    <property type="gene ID" value="G5065"/>
</dbReference>
<sequence>MRCLLLILTALLCFAIESRGSLSLHSDNLVQMFTDYLANMEQRQMDRFIHSRKRAVGDDKPEYLRICTGRKDCGSVVQNFGFMYDHDSGMELCNKSYVTKADGITCFDKYPSCRYLRDEFSICEKQEVADRLGCDLTCGKCQPATPYEKKEESIILY</sequence>
<feature type="signal peptide" evidence="1">
    <location>
        <begin position="1"/>
        <end position="20"/>
    </location>
</feature>
<reference evidence="2" key="1">
    <citation type="submission" date="2022-08" db="UniProtKB">
        <authorList>
            <consortium name="EnsemblMetazoa"/>
        </authorList>
    </citation>
    <scope>IDENTIFICATION</scope>
    <source>
        <strain evidence="2">05x7-T-G4-1.051#20</strain>
    </source>
</reference>
<evidence type="ECO:0000256" key="1">
    <source>
        <dbReference type="SAM" id="SignalP"/>
    </source>
</evidence>
<organism evidence="2 3">
    <name type="scientific">Magallana gigas</name>
    <name type="common">Pacific oyster</name>
    <name type="synonym">Crassostrea gigas</name>
    <dbReference type="NCBI Taxonomy" id="29159"/>
    <lineage>
        <taxon>Eukaryota</taxon>
        <taxon>Metazoa</taxon>
        <taxon>Spiralia</taxon>
        <taxon>Lophotrochozoa</taxon>
        <taxon>Mollusca</taxon>
        <taxon>Bivalvia</taxon>
        <taxon>Autobranchia</taxon>
        <taxon>Pteriomorphia</taxon>
        <taxon>Ostreida</taxon>
        <taxon>Ostreoidea</taxon>
        <taxon>Ostreidae</taxon>
        <taxon>Magallana</taxon>
    </lineage>
</organism>
<evidence type="ECO:0000313" key="2">
    <source>
        <dbReference type="EnsemblMetazoa" id="G5065.4:cds"/>
    </source>
</evidence>